<sequence>MNSNRGIRVMIFEPGKEPYTAVLEDSLEHRQALVGGEIECISLPHETVLCCNAGGKWMGLPVNRQFGNDTIHGTFFLYGDTPEGHGLSLTENQIAYFRHYFTGPQPSAVTFEVQSAKDMEEFLRLMFGDRKGGGSK</sequence>
<evidence type="ECO:0000259" key="1">
    <source>
        <dbReference type="Pfam" id="PF12957"/>
    </source>
</evidence>
<dbReference type="Pfam" id="PF12957">
    <property type="entry name" value="DUF3846"/>
    <property type="match status" value="1"/>
</dbReference>
<accession>A0A6I2RCP4</accession>
<evidence type="ECO:0000313" key="2">
    <source>
        <dbReference type="EMBL" id="MSB22986.1"/>
    </source>
</evidence>
<comment type="caution">
    <text evidence="2">The sequence shown here is derived from an EMBL/GenBank/DDBJ whole genome shotgun (WGS) entry which is preliminary data.</text>
</comment>
<organism evidence="2 3">
    <name type="scientific">Flavonifractor plautii</name>
    <name type="common">Fusobacterium plautii</name>
    <dbReference type="NCBI Taxonomy" id="292800"/>
    <lineage>
        <taxon>Bacteria</taxon>
        <taxon>Bacillati</taxon>
        <taxon>Bacillota</taxon>
        <taxon>Clostridia</taxon>
        <taxon>Eubacteriales</taxon>
        <taxon>Oscillospiraceae</taxon>
        <taxon>Flavonifractor</taxon>
    </lineage>
</organism>
<dbReference type="Proteomes" id="UP000434475">
    <property type="component" value="Unassembled WGS sequence"/>
</dbReference>
<protein>
    <submittedName>
        <fullName evidence="2">DUF3846 domain-containing protein</fullName>
    </submittedName>
</protein>
<dbReference type="InterPro" id="IPR024559">
    <property type="entry name" value="DUF3846"/>
</dbReference>
<proteinExistence type="predicted"/>
<gene>
    <name evidence="2" type="ORF">GKE97_26455</name>
</gene>
<dbReference type="AlphaFoldDB" id="A0A6I2RCP4"/>
<dbReference type="EMBL" id="WKPR01000064">
    <property type="protein sequence ID" value="MSB22986.1"/>
    <property type="molecule type" value="Genomic_DNA"/>
</dbReference>
<feature type="domain" description="DUF3846" evidence="1">
    <location>
        <begin position="7"/>
        <end position="101"/>
    </location>
</feature>
<evidence type="ECO:0000313" key="3">
    <source>
        <dbReference type="Proteomes" id="UP000434475"/>
    </source>
</evidence>
<name>A0A6I2RCP4_FLAPL</name>
<reference evidence="2 3" key="1">
    <citation type="journal article" date="2019" name="Nat. Med.">
        <title>A library of human gut bacterial isolates paired with longitudinal multiomics data enables mechanistic microbiome research.</title>
        <authorList>
            <person name="Poyet M."/>
            <person name="Groussin M."/>
            <person name="Gibbons S.M."/>
            <person name="Avila-Pacheco J."/>
            <person name="Jiang X."/>
            <person name="Kearney S.M."/>
            <person name="Perrotta A.R."/>
            <person name="Berdy B."/>
            <person name="Zhao S."/>
            <person name="Lieberman T.D."/>
            <person name="Swanson P.K."/>
            <person name="Smith M."/>
            <person name="Roesemann S."/>
            <person name="Alexander J.E."/>
            <person name="Rich S.A."/>
            <person name="Livny J."/>
            <person name="Vlamakis H."/>
            <person name="Clish C."/>
            <person name="Bullock K."/>
            <person name="Deik A."/>
            <person name="Scott J."/>
            <person name="Pierce K.A."/>
            <person name="Xavier R.J."/>
            <person name="Alm E.J."/>
        </authorList>
    </citation>
    <scope>NUCLEOTIDE SEQUENCE [LARGE SCALE GENOMIC DNA]</scope>
    <source>
        <strain evidence="2 3">BIOML-A2</strain>
    </source>
</reference>